<keyword evidence="2" id="KW-0812">Transmembrane</keyword>
<evidence type="ECO:0000256" key="2">
    <source>
        <dbReference type="ARBA" id="ARBA00022452"/>
    </source>
</evidence>
<dbReference type="InterPro" id="IPR023614">
    <property type="entry name" value="Porin_dom_sf"/>
</dbReference>
<evidence type="ECO:0000313" key="4">
    <source>
        <dbReference type="EMBL" id="GBP58935.1"/>
    </source>
</evidence>
<dbReference type="GO" id="GO:0005741">
    <property type="term" value="C:mitochondrial outer membrane"/>
    <property type="evidence" value="ECO:0007669"/>
    <property type="project" value="UniProtKB-SubCell"/>
</dbReference>
<keyword evidence="2" id="KW-1134">Transmembrane beta strand</keyword>
<comment type="caution">
    <text evidence="4">The sequence shown here is derived from an EMBL/GenBank/DDBJ whole genome shotgun (WGS) entry which is preliminary data.</text>
</comment>
<proteinExistence type="predicted"/>
<dbReference type="EMBL" id="BGZK01000748">
    <property type="protein sequence ID" value="GBP58935.1"/>
    <property type="molecule type" value="Genomic_DNA"/>
</dbReference>
<dbReference type="Proteomes" id="UP000299102">
    <property type="component" value="Unassembled WGS sequence"/>
</dbReference>
<dbReference type="PANTHER" id="PTHR10802">
    <property type="entry name" value="MITOCHONDRIAL IMPORT RECEPTOR SUBUNIT TOM40"/>
    <property type="match status" value="1"/>
</dbReference>
<sequence>MDLNENVLKHDVGGFFSGLRKMLPKRGDTNVDEKRSDHQGNGVVRLGAIHTEAKNVFPRCFVGARMTIVREILDRVKVLQEYSYGKPKEPHRFFTNLLQKEVEKGKNEEGLLIDSSGSATATYAEKIADDYELRVTSKIRDIVSSETDITIERRTYKSISSLTYSMRNVDPSSLNLITQWMYGVLPQFAIGIEMRLQPLVSPGPPTPDMSLSARYDSPHFILSSTVGKSGYEVCFFKQFSPKIRLATILHDRSRDVGTTVGIGVQKVYPDGSESKIFIDSQRCGGLTYQKKIYVENDAGNKYVCVVASAVIDRNKRIQFGFGFDLDL</sequence>
<keyword evidence="3" id="KW-1000">Mitochondrion outer membrane</keyword>
<dbReference type="Gene3D" id="2.40.160.10">
    <property type="entry name" value="Porin"/>
    <property type="match status" value="1"/>
</dbReference>
<keyword evidence="4" id="KW-0675">Receptor</keyword>
<evidence type="ECO:0000256" key="3">
    <source>
        <dbReference type="ARBA" id="ARBA00022787"/>
    </source>
</evidence>
<organism evidence="4 5">
    <name type="scientific">Eumeta variegata</name>
    <name type="common">Bagworm moth</name>
    <name type="synonym">Eumeta japonica</name>
    <dbReference type="NCBI Taxonomy" id="151549"/>
    <lineage>
        <taxon>Eukaryota</taxon>
        <taxon>Metazoa</taxon>
        <taxon>Ecdysozoa</taxon>
        <taxon>Arthropoda</taxon>
        <taxon>Hexapoda</taxon>
        <taxon>Insecta</taxon>
        <taxon>Pterygota</taxon>
        <taxon>Neoptera</taxon>
        <taxon>Endopterygota</taxon>
        <taxon>Lepidoptera</taxon>
        <taxon>Glossata</taxon>
        <taxon>Ditrysia</taxon>
        <taxon>Tineoidea</taxon>
        <taxon>Psychidae</taxon>
        <taxon>Oiketicinae</taxon>
        <taxon>Eumeta</taxon>
    </lineage>
</organism>
<protein>
    <submittedName>
        <fullName evidence="4">Mitochondrial import receptor subunit TOM40 homolog</fullName>
    </submittedName>
</protein>
<dbReference type="GO" id="GO:0008320">
    <property type="term" value="F:protein transmembrane transporter activity"/>
    <property type="evidence" value="ECO:0007669"/>
    <property type="project" value="InterPro"/>
</dbReference>
<reference evidence="4 5" key="1">
    <citation type="journal article" date="2019" name="Commun. Biol.">
        <title>The bagworm genome reveals a unique fibroin gene that provides high tensile strength.</title>
        <authorList>
            <person name="Kono N."/>
            <person name="Nakamura H."/>
            <person name="Ohtoshi R."/>
            <person name="Tomita M."/>
            <person name="Numata K."/>
            <person name="Arakawa K."/>
        </authorList>
    </citation>
    <scope>NUCLEOTIDE SEQUENCE [LARGE SCALE GENOMIC DNA]</scope>
</reference>
<accession>A0A4C1X9J9</accession>
<name>A0A4C1X9J9_EUMVA</name>
<keyword evidence="3" id="KW-0496">Mitochondrion</keyword>
<comment type="subcellular location">
    <subcellularLocation>
        <location evidence="1">Mitochondrion outer membrane</location>
    </subcellularLocation>
</comment>
<dbReference type="InterPro" id="IPR037930">
    <property type="entry name" value="Tom40"/>
</dbReference>
<evidence type="ECO:0000313" key="5">
    <source>
        <dbReference type="Proteomes" id="UP000299102"/>
    </source>
</evidence>
<dbReference type="AlphaFoldDB" id="A0A4C1X9J9"/>
<evidence type="ECO:0000256" key="1">
    <source>
        <dbReference type="ARBA" id="ARBA00004294"/>
    </source>
</evidence>
<dbReference type="STRING" id="151549.A0A4C1X9J9"/>
<keyword evidence="2" id="KW-0472">Membrane</keyword>
<gene>
    <name evidence="4" type="primary">tomm-40</name>
    <name evidence="4" type="ORF">EVAR_46998_1</name>
</gene>
<dbReference type="GO" id="GO:0030150">
    <property type="term" value="P:protein import into mitochondrial matrix"/>
    <property type="evidence" value="ECO:0007669"/>
    <property type="project" value="InterPro"/>
</dbReference>
<keyword evidence="5" id="KW-1185">Reference proteome</keyword>
<dbReference type="OrthoDB" id="7456548at2759"/>